<feature type="compositionally biased region" description="Basic and acidic residues" evidence="2">
    <location>
        <begin position="331"/>
        <end position="345"/>
    </location>
</feature>
<reference evidence="6 7" key="1">
    <citation type="journal article" date="2023" name="Commun. Biol.">
        <title>Genome analysis of Parmales, the sister group of diatoms, reveals the evolutionary specialization of diatoms from phago-mixotrophs to photoautotrophs.</title>
        <authorList>
            <person name="Ban H."/>
            <person name="Sato S."/>
            <person name="Yoshikawa S."/>
            <person name="Yamada K."/>
            <person name="Nakamura Y."/>
            <person name="Ichinomiya M."/>
            <person name="Sato N."/>
            <person name="Blanc-Mathieu R."/>
            <person name="Endo H."/>
            <person name="Kuwata A."/>
            <person name="Ogata H."/>
        </authorList>
    </citation>
    <scope>NUCLEOTIDE SEQUENCE [LARGE SCALE GENOMIC DNA]</scope>
</reference>
<dbReference type="Proteomes" id="UP001165060">
    <property type="component" value="Unassembled WGS sequence"/>
</dbReference>
<dbReference type="InterPro" id="IPR011641">
    <property type="entry name" value="Tyr-kin_ephrin_A/B_rcpt-like"/>
</dbReference>
<dbReference type="Gene3D" id="2.130.10.130">
    <property type="entry name" value="Integrin alpha, N-terminal"/>
    <property type="match status" value="2"/>
</dbReference>
<feature type="transmembrane region" description="Helical" evidence="3">
    <location>
        <begin position="2191"/>
        <end position="2211"/>
    </location>
</feature>
<feature type="transmembrane region" description="Helical" evidence="3">
    <location>
        <begin position="2252"/>
        <end position="2270"/>
    </location>
</feature>
<dbReference type="SUPFAM" id="SSF69318">
    <property type="entry name" value="Integrin alpha N-terminal domain"/>
    <property type="match status" value="1"/>
</dbReference>
<feature type="domain" description="IPT/TIG" evidence="4">
    <location>
        <begin position="1677"/>
        <end position="1758"/>
    </location>
</feature>
<evidence type="ECO:0000313" key="6">
    <source>
        <dbReference type="EMBL" id="GMI29050.1"/>
    </source>
</evidence>
<dbReference type="SUPFAM" id="SSF57184">
    <property type="entry name" value="Growth factor receptor domain"/>
    <property type="match status" value="3"/>
</dbReference>
<dbReference type="SUPFAM" id="SSF81296">
    <property type="entry name" value="E set domains"/>
    <property type="match status" value="2"/>
</dbReference>
<feature type="compositionally biased region" description="Low complexity" evidence="2">
    <location>
        <begin position="304"/>
        <end position="313"/>
    </location>
</feature>
<keyword evidence="3" id="KW-0472">Membrane</keyword>
<keyword evidence="3" id="KW-1133">Transmembrane helix</keyword>
<keyword evidence="7" id="KW-1185">Reference proteome</keyword>
<evidence type="ECO:0000256" key="3">
    <source>
        <dbReference type="SAM" id="Phobius"/>
    </source>
</evidence>
<feature type="compositionally biased region" description="Low complexity" evidence="2">
    <location>
        <begin position="2679"/>
        <end position="2696"/>
    </location>
</feature>
<dbReference type="InterPro" id="IPR013783">
    <property type="entry name" value="Ig-like_fold"/>
</dbReference>
<dbReference type="Pfam" id="PF13517">
    <property type="entry name" value="FG-GAP_3"/>
    <property type="match status" value="1"/>
</dbReference>
<name>A0ABQ6MNH2_9STRA</name>
<proteinExistence type="predicted"/>
<dbReference type="EMBL" id="BRYB01003016">
    <property type="protein sequence ID" value="GMI29050.1"/>
    <property type="molecule type" value="Genomic_DNA"/>
</dbReference>
<organism evidence="6 7">
    <name type="scientific">Tetraparma gracilis</name>
    <dbReference type="NCBI Taxonomy" id="2962635"/>
    <lineage>
        <taxon>Eukaryota</taxon>
        <taxon>Sar</taxon>
        <taxon>Stramenopiles</taxon>
        <taxon>Ochrophyta</taxon>
        <taxon>Bolidophyceae</taxon>
        <taxon>Parmales</taxon>
        <taxon>Triparmaceae</taxon>
        <taxon>Tetraparma</taxon>
    </lineage>
</organism>
<sequence length="2709" mass="289083">PPPPPLQSLTEAAQTVKAERLAEIDAIKEQARQAKRRSATACSVAAIDKLLDAVDVMCVERENLGGPVPPAFWRDVKKVYVSARPFVEAPPENDDGDWTYAEEIEGQAEGACWVDGTGAWATSAAPAASSLPFSEEPSLPPDTTARLAAGVKACLCGMSRDYSSVRSYVDWTLYEYASYLRRNDSGWGEACHTHRAILKMPTEDNTDLDEIEAAIDNLEEDLGDVAEARSDSNRDVCDGSAGRAREWAAGVASSRSESMQSLCKLAVEGADAELASILMREDIEMERRQAEEEKMKAEEEAAALAAEEAAAAAAEEDRLREEEEAANPKKPVKESKADEKARLEREAEEAEAAETARIEAENVRMAEEERLEKETQAEIERLEKLKAIGEQTLESASSKLRTAIAESEWLASATTTEDGSIQLARSLAERIEDAAAHFLETDDKEAYYDCGVVLSRLADQLARIEGRNAAFGAQVEAAVERLADKMNSICVKRAEFENNCILNLASRMGKAAAGHWKDGSLQFRVDLSGDANVSNDAKYPGVVLDSRNGNFSPSFLCLLAKRFKDATKGNTTVSVDSFVKIVQRAVEKEGQRGGDVGQFSWTETGNLRRIAAEMDNKTGRVPWKKFVAFCTCYTLPSLASVEELVRMGLMARQLGKPVPRMDGFFGMNKKVFMGTTFWFEEGGGKEGDKVLEGNQAQLVKEAFCTAFSDESGETVNFTELLLAWSCAEGGQELAGAVVPMGFFRACACFGEVGENGRILVKPGSSEADFGPTVGGKGLEDMIKSDYSAPSINYAAELFKSCVGEGGGEGGGRVSYGLVAKAILAEPEGTWGGGEVKLVQAKTPDGNMDDVHLAISSAYSGQATLLLAYNTGSDRDKITGDSTLTISDASAGGRNINEHTTPEVKEYTDADNKKMRFMPLALASLGDKDTETGSDKCTDIIVGQFETEVDVFQSTCGLSNTPRYSLWTTGSEIDGDNCRYIIDVTVGDFNGDGIDDVAIVCEDGAYTAVLINSATNTGYDQDMFTEFELLDAIEDAVGNNALKEPMNVDHADFDGDGYEDLVITCQDDACKGSVVVLMDFSLSAPYVKSVQALNGDDLSGLSKPRRIQAAVPCDIDQNGAMDLVLLFREGNAVAVSMNVGGGSFSSPTLVVGTLTGSSLGGTKTAFGLQCKDISGDGYPDIVVTTGGRGGGVLLAENDKENFSTVDAWTRLPHGSNDLTIFHVELVDLDNDGKLDILYASENWWLIRAHWNQYMCPVGSYMVKVWDRYVAGTCTQCATNEYRSPSMDDASCSACPLVQVHNDDHSGCSECPAATSYLSDQTPSRECRSCGEGQYVLQAGTSASCDACPAGKKMTALRQTGGITDCTDCPAGEYQPDRGSTWCLTCSPGTTPNDDASACVPCQPGHYVKFDPVSGGFDCTQCEAGKYNDLEAQFECGTCEGGTFSDAGSTTCSACPSGKTSHANAGACSDPCPAGEKLSSESLLCVDCDPGESSAVSSRDCEPCAVGKHAASAGSTECDDCGVNKFANAAGQVECQPCGDASYFANGGASVCTRCGNGQYTAGSDGSKVCTNCATGRYSSSKGQSECTECEPGKFSDGVGARSCAGLCPAGTYGPTRGLSAESECTDCEPGTITDKPGRAVCSECTMGKFQENSGSAGCISCEDGKSSGKGATECSGLIVSAIIPAVGDTRGGETILLRGTELDESNVAIGGQACEVDYEVSNATHLYCTSPANTGAEKDVVVSKNVVDGSVFNARKAFSYRAPIISDVRGCTDVEGAAVVSPDGEVDNTASSGTWKCPTTGLRRGGANEGSQLKLRVVGDFFGRREENIVVNIGDNVCANPVIYRNNEIIECDLPPGTGENLGVTVTVDEQSGNAHLLSYDEPSLTGVQGCAVDETASSRNGLVKSTKGCPREGGTVLTLEGSNFGPHNPIFMVGGVVCESNTDYVYDESLQNESSCVLPPGSGSLRGVNAIQINGLISKGVSLVSYELCPAGTKNVLNETLGYFQCQRCTDGYYSTIEEAFTCTLCLSGSVAEQREAGNVDCTLCSNRVPGSTSTFDGASSVSDCVYEALTYYDGRKGDSGECVSCVGMRGVDCTEAGMSLETLRVKPGFWRTGPLSTDVKRCYNPEACIGANATAAIDAGIDGVVSDSAAHNGTHYCDVGYEGPYCEVCSEGYSGSFGGCKKCGEQKGSIVLSVVMVLAMVVGVGLVGRLVNKFSKKTKKGLLIASKLFISTIQILMAIPQVFEVVLPNNLIAFLGVFDIFNFSFVQLFDIGCSVKVTIHHIMLSATIVPFMCCIPILVMWLYHYLKENQFTHTLGEERRALMMNTVSLLLTITYFFLPSTSMAIFSVYPCDVLDTGEQYLKNDYQVSCDPDNAIHNGYVAYASLMALIFPVGIPLLYLVLLGRDRKLLNPQRYNKKDRRVEAAVIDAREKDKSIQYTIFLWGSYRPKVWWFEIFECVRRLLLTGALVFVRQGSQTQVALGCAICIVCGIVFALSWPYATFRDNVLGMLSHCQLIGTLFSAMMYKLGKNADNAYDAEATGWMLVALNGLVFLIMFAWVLYEVCVDEGPGLRSREMQFMAQASFVFSGGKGRFNAEGQDVAARSPSKRSMTEVSGAGVQLQTLFSKGGGESGVGGDDEEATISMSENPMTKGRGLTTFFKSSRSIGGDQSQEKGRDKGVSSIASASRMSSLSVESEGVTTGAVSWDRPE</sequence>
<dbReference type="PANTHER" id="PTHR46967:SF1">
    <property type="entry name" value="KERATIN-ASSOCIATED PROTEIN 16-1-LIKE"/>
    <property type="match status" value="1"/>
</dbReference>
<dbReference type="InterPro" id="IPR013517">
    <property type="entry name" value="FG-GAP"/>
</dbReference>
<evidence type="ECO:0000313" key="7">
    <source>
        <dbReference type="Proteomes" id="UP001165060"/>
    </source>
</evidence>
<feature type="compositionally biased region" description="Polar residues" evidence="2">
    <location>
        <begin position="2658"/>
        <end position="2669"/>
    </location>
</feature>
<feature type="domain" description="Tyrosine-protein kinase ephrin type A/B receptor-like" evidence="5">
    <location>
        <begin position="1360"/>
        <end position="1391"/>
    </location>
</feature>
<feature type="transmembrane region" description="Helical" evidence="3">
    <location>
        <begin position="2539"/>
        <end position="2561"/>
    </location>
</feature>
<dbReference type="Pfam" id="PF01833">
    <property type="entry name" value="TIG"/>
    <property type="match status" value="2"/>
</dbReference>
<keyword evidence="3" id="KW-0812">Transmembrane</keyword>
<protein>
    <submittedName>
        <fullName evidence="6">Uncharacterized protein</fullName>
    </submittedName>
</protein>
<evidence type="ECO:0000259" key="5">
    <source>
        <dbReference type="Pfam" id="PF07699"/>
    </source>
</evidence>
<accession>A0ABQ6MNH2</accession>
<feature type="transmembrane region" description="Helical" evidence="3">
    <location>
        <begin position="2322"/>
        <end position="2339"/>
    </location>
</feature>
<keyword evidence="1" id="KW-0732">Signal</keyword>
<dbReference type="SMART" id="SM01411">
    <property type="entry name" value="Ephrin_rec_like"/>
    <property type="match status" value="10"/>
</dbReference>
<feature type="non-terminal residue" evidence="6">
    <location>
        <position position="1"/>
    </location>
</feature>
<dbReference type="CDD" id="cd00603">
    <property type="entry name" value="IPT_PCSR"/>
    <property type="match status" value="2"/>
</dbReference>
<dbReference type="Gene3D" id="2.60.40.10">
    <property type="entry name" value="Immunoglobulins"/>
    <property type="match status" value="1"/>
</dbReference>
<feature type="transmembrane region" description="Helical" evidence="3">
    <location>
        <begin position="2478"/>
        <end position="2500"/>
    </location>
</feature>
<dbReference type="Gene3D" id="2.10.50.10">
    <property type="entry name" value="Tumor Necrosis Factor Receptor, subunit A, domain 2"/>
    <property type="match status" value="3"/>
</dbReference>
<feature type="transmembrane region" description="Helical" evidence="3">
    <location>
        <begin position="2380"/>
        <end position="2402"/>
    </location>
</feature>
<comment type="caution">
    <text evidence="6">The sequence shown here is derived from an EMBL/GenBank/DDBJ whole genome shotgun (WGS) entry which is preliminary data.</text>
</comment>
<feature type="region of interest" description="Disordered" evidence="2">
    <location>
        <begin position="2646"/>
        <end position="2709"/>
    </location>
</feature>
<evidence type="ECO:0000256" key="2">
    <source>
        <dbReference type="SAM" id="MobiDB-lite"/>
    </source>
</evidence>
<dbReference type="InterPro" id="IPR002909">
    <property type="entry name" value="IPT_dom"/>
</dbReference>
<dbReference type="InterPro" id="IPR014756">
    <property type="entry name" value="Ig_E-set"/>
</dbReference>
<gene>
    <name evidence="6" type="ORF">TeGR_g12686</name>
</gene>
<feature type="transmembrane region" description="Helical" evidence="3">
    <location>
        <begin position="2282"/>
        <end position="2302"/>
    </location>
</feature>
<evidence type="ECO:0000256" key="1">
    <source>
        <dbReference type="ARBA" id="ARBA00022729"/>
    </source>
</evidence>
<dbReference type="CDD" id="cd00185">
    <property type="entry name" value="TNFRSF"/>
    <property type="match status" value="1"/>
</dbReference>
<evidence type="ECO:0000259" key="4">
    <source>
        <dbReference type="Pfam" id="PF01833"/>
    </source>
</evidence>
<feature type="region of interest" description="Disordered" evidence="2">
    <location>
        <begin position="304"/>
        <end position="355"/>
    </location>
</feature>
<feature type="domain" description="IPT/TIG" evidence="4">
    <location>
        <begin position="1816"/>
        <end position="1873"/>
    </location>
</feature>
<dbReference type="InterPro" id="IPR028994">
    <property type="entry name" value="Integrin_alpha_N"/>
</dbReference>
<dbReference type="Pfam" id="PF07699">
    <property type="entry name" value="Ephrin_rec_like"/>
    <property type="match status" value="1"/>
</dbReference>
<dbReference type="InterPro" id="IPR009030">
    <property type="entry name" value="Growth_fac_rcpt_cys_sf"/>
</dbReference>
<dbReference type="PANTHER" id="PTHR46967">
    <property type="entry name" value="INSULIN-LIKE GROWTH FACTOR BINDING PROTEIN,N-TERMINAL"/>
    <property type="match status" value="1"/>
</dbReference>